<dbReference type="RefSeq" id="XP_060295194.1">
    <property type="nucleotide sequence ID" value="XM_060440184.1"/>
</dbReference>
<dbReference type="Proteomes" id="UP001172101">
    <property type="component" value="Unassembled WGS sequence"/>
</dbReference>
<dbReference type="EMBL" id="JAUIRO010000005">
    <property type="protein sequence ID" value="KAK0713872.1"/>
    <property type="molecule type" value="Genomic_DNA"/>
</dbReference>
<dbReference type="AlphaFoldDB" id="A0AA40DUH5"/>
<gene>
    <name evidence="2" type="ORF">B0T26DRAFT_678150</name>
</gene>
<accession>A0AA40DUH5</accession>
<feature type="region of interest" description="Disordered" evidence="1">
    <location>
        <begin position="1"/>
        <end position="123"/>
    </location>
</feature>
<evidence type="ECO:0000313" key="2">
    <source>
        <dbReference type="EMBL" id="KAK0713872.1"/>
    </source>
</evidence>
<comment type="caution">
    <text evidence="2">The sequence shown here is derived from an EMBL/GenBank/DDBJ whole genome shotgun (WGS) entry which is preliminary data.</text>
</comment>
<protein>
    <submittedName>
        <fullName evidence="2">Uncharacterized protein</fullName>
    </submittedName>
</protein>
<evidence type="ECO:0000256" key="1">
    <source>
        <dbReference type="SAM" id="MobiDB-lite"/>
    </source>
</evidence>
<evidence type="ECO:0000313" key="3">
    <source>
        <dbReference type="Proteomes" id="UP001172101"/>
    </source>
</evidence>
<name>A0AA40DUH5_9PEZI</name>
<proteinExistence type="predicted"/>
<feature type="compositionally biased region" description="Low complexity" evidence="1">
    <location>
        <begin position="18"/>
        <end position="61"/>
    </location>
</feature>
<keyword evidence="3" id="KW-1185">Reference proteome</keyword>
<feature type="compositionally biased region" description="Basic and acidic residues" evidence="1">
    <location>
        <begin position="100"/>
        <end position="109"/>
    </location>
</feature>
<reference evidence="2" key="1">
    <citation type="submission" date="2023-06" db="EMBL/GenBank/DDBJ databases">
        <title>Genome-scale phylogeny and comparative genomics of the fungal order Sordariales.</title>
        <authorList>
            <consortium name="Lawrence Berkeley National Laboratory"/>
            <person name="Hensen N."/>
            <person name="Bonometti L."/>
            <person name="Westerberg I."/>
            <person name="Brannstrom I.O."/>
            <person name="Guillou S."/>
            <person name="Cros-Aarteil S."/>
            <person name="Calhoun S."/>
            <person name="Haridas S."/>
            <person name="Kuo A."/>
            <person name="Mondo S."/>
            <person name="Pangilinan J."/>
            <person name="Riley R."/>
            <person name="LaButti K."/>
            <person name="Andreopoulos B."/>
            <person name="Lipzen A."/>
            <person name="Chen C."/>
            <person name="Yanf M."/>
            <person name="Daum C."/>
            <person name="Ng V."/>
            <person name="Clum A."/>
            <person name="Steindorff A."/>
            <person name="Ohm R."/>
            <person name="Martin F."/>
            <person name="Silar P."/>
            <person name="Natvig D."/>
            <person name="Lalanne C."/>
            <person name="Gautier V."/>
            <person name="Ament-velasquez S.L."/>
            <person name="Kruys A."/>
            <person name="Hutchinson M.I."/>
            <person name="Powell A.J."/>
            <person name="Barry K."/>
            <person name="Miller A.N."/>
            <person name="Grigoriev I.V."/>
            <person name="Debuchy R."/>
            <person name="Gladieux P."/>
            <person name="Thoren M.H."/>
            <person name="Johannesson H."/>
        </authorList>
    </citation>
    <scope>NUCLEOTIDE SEQUENCE</scope>
    <source>
        <strain evidence="2">SMH2392-1A</strain>
    </source>
</reference>
<organism evidence="2 3">
    <name type="scientific">Lasiosphaeria miniovina</name>
    <dbReference type="NCBI Taxonomy" id="1954250"/>
    <lineage>
        <taxon>Eukaryota</taxon>
        <taxon>Fungi</taxon>
        <taxon>Dikarya</taxon>
        <taxon>Ascomycota</taxon>
        <taxon>Pezizomycotina</taxon>
        <taxon>Sordariomycetes</taxon>
        <taxon>Sordariomycetidae</taxon>
        <taxon>Sordariales</taxon>
        <taxon>Lasiosphaeriaceae</taxon>
        <taxon>Lasiosphaeria</taxon>
    </lineage>
</organism>
<sequence>MSSQSGNNVVIFHDNTRSRSAYSTASSASRSSGYSNYSSSSSYSSSASSMNSSSGHSSRSSTHNERYRAGSSSGYYANIREGKDRKGNEVVIINHHRSSTAKDEPRSSDHTYSTDARYKNSSR</sequence>
<feature type="compositionally biased region" description="Polar residues" evidence="1">
    <location>
        <begin position="110"/>
        <end position="123"/>
    </location>
</feature>
<dbReference type="GeneID" id="85323454"/>